<evidence type="ECO:0000256" key="1">
    <source>
        <dbReference type="ARBA" id="ARBA00004477"/>
    </source>
</evidence>
<dbReference type="AlphaFoldDB" id="A0A9P4MWR8"/>
<dbReference type="PANTHER" id="PTHR42650">
    <property type="entry name" value="TAIL-ANCHORED PROTEIN INSERTION RECEPTOR WRB"/>
    <property type="match status" value="1"/>
</dbReference>
<keyword evidence="11" id="KW-0732">Signal</keyword>
<dbReference type="FunFam" id="1.10.287.660:FF:000006">
    <property type="entry name" value="Protein GET1"/>
    <property type="match status" value="1"/>
</dbReference>
<dbReference type="InterPro" id="IPR028945">
    <property type="entry name" value="Get1"/>
</dbReference>
<keyword evidence="13" id="KW-1185">Reference proteome</keyword>
<dbReference type="PANTHER" id="PTHR42650:SF1">
    <property type="entry name" value="GUIDED ENTRY OF TAIL-ANCHORED PROTEINS FACTOR 1"/>
    <property type="match status" value="1"/>
</dbReference>
<dbReference type="GO" id="GO:0071816">
    <property type="term" value="P:tail-anchored membrane protein insertion into ER membrane"/>
    <property type="evidence" value="ECO:0007669"/>
    <property type="project" value="InterPro"/>
</dbReference>
<keyword evidence="6 9" id="KW-1133">Transmembrane helix</keyword>
<evidence type="ECO:0000256" key="9">
    <source>
        <dbReference type="HAMAP-Rule" id="MF_03113"/>
    </source>
</evidence>
<dbReference type="OrthoDB" id="69461at2759"/>
<dbReference type="HAMAP" id="MF_03113">
    <property type="entry name" value="Get1"/>
    <property type="match status" value="1"/>
</dbReference>
<protein>
    <recommendedName>
        <fullName evidence="14">Guided entry of tail-anchored proteins 1</fullName>
    </recommendedName>
</protein>
<keyword evidence="8 9" id="KW-0472">Membrane</keyword>
<comment type="caution">
    <text evidence="9">Lacks conserved residue(s) required for the propagation of feature annotation.</text>
</comment>
<dbReference type="InterPro" id="IPR029012">
    <property type="entry name" value="Helix_hairpin_bin_sf"/>
</dbReference>
<evidence type="ECO:0000256" key="5">
    <source>
        <dbReference type="ARBA" id="ARBA00022824"/>
    </source>
</evidence>
<dbReference type="GO" id="GO:0005789">
    <property type="term" value="C:endoplasmic reticulum membrane"/>
    <property type="evidence" value="ECO:0007669"/>
    <property type="project" value="UniProtKB-SubCell"/>
</dbReference>
<gene>
    <name evidence="9" type="primary">GET1</name>
    <name evidence="12" type="ORF">GQ43DRAFT_369103</name>
</gene>
<evidence type="ECO:0000256" key="3">
    <source>
        <dbReference type="ARBA" id="ARBA00022448"/>
    </source>
</evidence>
<comment type="caution">
    <text evidence="12">The sequence shown here is derived from an EMBL/GenBank/DDBJ whole genome shotgun (WGS) entry which is preliminary data.</text>
</comment>
<evidence type="ECO:0000256" key="11">
    <source>
        <dbReference type="SAM" id="SignalP"/>
    </source>
</evidence>
<feature type="chain" id="PRO_5040324837" description="Guided entry of tail-anchored proteins 1" evidence="11">
    <location>
        <begin position="24"/>
        <end position="209"/>
    </location>
</feature>
<dbReference type="Proteomes" id="UP000799536">
    <property type="component" value="Unassembled WGS sequence"/>
</dbReference>
<keyword evidence="3 9" id="KW-0813">Transport</keyword>
<keyword evidence="5 9" id="KW-0256">Endoplasmic reticulum</keyword>
<comment type="subcellular location">
    <subcellularLocation>
        <location evidence="1">Endoplasmic reticulum membrane</location>
        <topology evidence="1">Multi-pass membrane protein</topology>
    </subcellularLocation>
</comment>
<feature type="region of interest" description="Disordered" evidence="10">
    <location>
        <begin position="188"/>
        <end position="209"/>
    </location>
</feature>
<evidence type="ECO:0000313" key="13">
    <source>
        <dbReference type="Proteomes" id="UP000799536"/>
    </source>
</evidence>
<keyword evidence="4 9" id="KW-0812">Transmembrane</keyword>
<name>A0A9P4MWR8_9PLEO</name>
<evidence type="ECO:0000256" key="7">
    <source>
        <dbReference type="ARBA" id="ARBA00023054"/>
    </source>
</evidence>
<dbReference type="Pfam" id="PF04420">
    <property type="entry name" value="CHD5"/>
    <property type="match status" value="1"/>
</dbReference>
<evidence type="ECO:0000256" key="6">
    <source>
        <dbReference type="ARBA" id="ARBA00022989"/>
    </source>
</evidence>
<reference evidence="12" key="1">
    <citation type="journal article" date="2020" name="Stud. Mycol.">
        <title>101 Dothideomycetes genomes: a test case for predicting lifestyles and emergence of pathogens.</title>
        <authorList>
            <person name="Haridas S."/>
            <person name="Albert R."/>
            <person name="Binder M."/>
            <person name="Bloem J."/>
            <person name="Labutti K."/>
            <person name="Salamov A."/>
            <person name="Andreopoulos B."/>
            <person name="Baker S."/>
            <person name="Barry K."/>
            <person name="Bills G."/>
            <person name="Bluhm B."/>
            <person name="Cannon C."/>
            <person name="Castanera R."/>
            <person name="Culley D."/>
            <person name="Daum C."/>
            <person name="Ezra D."/>
            <person name="Gonzalez J."/>
            <person name="Henrissat B."/>
            <person name="Kuo A."/>
            <person name="Liang C."/>
            <person name="Lipzen A."/>
            <person name="Lutzoni F."/>
            <person name="Magnuson J."/>
            <person name="Mondo S."/>
            <person name="Nolan M."/>
            <person name="Ohm R."/>
            <person name="Pangilinan J."/>
            <person name="Park H.-J."/>
            <person name="Ramirez L."/>
            <person name="Alfaro M."/>
            <person name="Sun H."/>
            <person name="Tritt A."/>
            <person name="Yoshinaga Y."/>
            <person name="Zwiers L.-H."/>
            <person name="Turgeon B."/>
            <person name="Goodwin S."/>
            <person name="Spatafora J."/>
            <person name="Crous P."/>
            <person name="Grigoriev I."/>
        </authorList>
    </citation>
    <scope>NUCLEOTIDE SEQUENCE</scope>
    <source>
        <strain evidence="12">ATCC 74209</strain>
    </source>
</reference>
<evidence type="ECO:0000256" key="2">
    <source>
        <dbReference type="ARBA" id="ARBA00010799"/>
    </source>
</evidence>
<dbReference type="EMBL" id="ML993936">
    <property type="protein sequence ID" value="KAF2202448.1"/>
    <property type="molecule type" value="Genomic_DNA"/>
</dbReference>
<feature type="topological domain" description="Cytoplasmic" evidence="9">
    <location>
        <begin position="173"/>
        <end position="209"/>
    </location>
</feature>
<dbReference type="GO" id="GO:0043529">
    <property type="term" value="C:GET complex"/>
    <property type="evidence" value="ECO:0007669"/>
    <property type="project" value="InterPro"/>
</dbReference>
<sequence length="209" mass="23618">MISLLLVVFVLQLLLHIINTVGASTINQLLWILYNKLPTPTSKAAQEQPKLKREVLRLKRELAGVSAQDDFARWAKLRRQHDKAMAEFEKIDNSLRGFRTSFDTTVSTLRWLSTNGLRFLLQFWFAKQPMFWLPEGWLPGYVEWILSFPRAPKGAVSINVWGIACGSVIGLAAEAITAANVLATKAPAAKEKPQTFEADPKQRETKKEL</sequence>
<evidence type="ECO:0000256" key="8">
    <source>
        <dbReference type="ARBA" id="ARBA00023136"/>
    </source>
</evidence>
<evidence type="ECO:0000256" key="10">
    <source>
        <dbReference type="SAM" id="MobiDB-lite"/>
    </source>
</evidence>
<evidence type="ECO:0000313" key="12">
    <source>
        <dbReference type="EMBL" id="KAF2202448.1"/>
    </source>
</evidence>
<dbReference type="InterPro" id="IPR027538">
    <property type="entry name" value="Get1_fungi"/>
</dbReference>
<dbReference type="GO" id="GO:0043495">
    <property type="term" value="F:protein-membrane adaptor activity"/>
    <property type="evidence" value="ECO:0007669"/>
    <property type="project" value="TreeGrafter"/>
</dbReference>
<evidence type="ECO:0000256" key="4">
    <source>
        <dbReference type="ARBA" id="ARBA00022692"/>
    </source>
</evidence>
<keyword evidence="7" id="KW-0175">Coiled coil</keyword>
<proteinExistence type="inferred from homology"/>
<organism evidence="12 13">
    <name type="scientific">Delitschia confertaspora ATCC 74209</name>
    <dbReference type="NCBI Taxonomy" id="1513339"/>
    <lineage>
        <taxon>Eukaryota</taxon>
        <taxon>Fungi</taxon>
        <taxon>Dikarya</taxon>
        <taxon>Ascomycota</taxon>
        <taxon>Pezizomycotina</taxon>
        <taxon>Dothideomycetes</taxon>
        <taxon>Pleosporomycetidae</taxon>
        <taxon>Pleosporales</taxon>
        <taxon>Delitschiaceae</taxon>
        <taxon>Delitschia</taxon>
    </lineage>
</organism>
<comment type="similarity">
    <text evidence="2 9">Belongs to the WRB/GET1 family.</text>
</comment>
<feature type="signal peptide" evidence="11">
    <location>
        <begin position="1"/>
        <end position="23"/>
    </location>
</feature>
<evidence type="ECO:0008006" key="14">
    <source>
        <dbReference type="Google" id="ProtNLM"/>
    </source>
</evidence>
<feature type="topological domain" description="Lumenal" evidence="9">
    <location>
        <begin position="1"/>
        <end position="4"/>
    </location>
</feature>
<accession>A0A9P4MWR8</accession>
<dbReference type="Gene3D" id="1.10.287.660">
    <property type="entry name" value="Helix hairpin bin"/>
    <property type="match status" value="1"/>
</dbReference>